<gene>
    <name evidence="2" type="ORF">Lalb_Chr22g0354251</name>
</gene>
<sequence length="80" mass="9466">MIGEKCSQGIPEECKDLHQRVKDGLVKKPMIVDVERTARALHEDMTKHWLARELTMLQNLIDRTNEKGWRREYPFLIYVG</sequence>
<protein>
    <recommendedName>
        <fullName evidence="1">NERD domain-containing protein</fullName>
    </recommendedName>
</protein>
<dbReference type="EMBL" id="WOCE01000022">
    <property type="protein sequence ID" value="KAE9588334.1"/>
    <property type="molecule type" value="Genomic_DNA"/>
</dbReference>
<evidence type="ECO:0000313" key="2">
    <source>
        <dbReference type="EMBL" id="KAE9588334.1"/>
    </source>
</evidence>
<dbReference type="PANTHER" id="PTHR46851">
    <property type="entry name" value="OS01G0884500 PROTEIN"/>
    <property type="match status" value="1"/>
</dbReference>
<dbReference type="Pfam" id="PF25980">
    <property type="entry name" value="NERD_plant"/>
    <property type="match status" value="1"/>
</dbReference>
<reference evidence="3" key="1">
    <citation type="journal article" date="2020" name="Nat. Commun.">
        <title>Genome sequence of the cluster root forming white lupin.</title>
        <authorList>
            <person name="Hufnagel B."/>
            <person name="Marques A."/>
            <person name="Soriano A."/>
            <person name="Marques L."/>
            <person name="Divol F."/>
            <person name="Doumas P."/>
            <person name="Sallet E."/>
            <person name="Mancinotti D."/>
            <person name="Carrere S."/>
            <person name="Marande W."/>
            <person name="Arribat S."/>
            <person name="Keller J."/>
            <person name="Huneau C."/>
            <person name="Blein T."/>
            <person name="Aime D."/>
            <person name="Laguerre M."/>
            <person name="Taylor J."/>
            <person name="Schubert V."/>
            <person name="Nelson M."/>
            <person name="Geu-Flores F."/>
            <person name="Crespi M."/>
            <person name="Gallardo-Guerrero K."/>
            <person name="Delaux P.-M."/>
            <person name="Salse J."/>
            <person name="Berges H."/>
            <person name="Guyot R."/>
            <person name="Gouzy J."/>
            <person name="Peret B."/>
        </authorList>
    </citation>
    <scope>NUCLEOTIDE SEQUENCE [LARGE SCALE GENOMIC DNA]</scope>
    <source>
        <strain evidence="3">cv. Amiga</strain>
    </source>
</reference>
<comment type="caution">
    <text evidence="2">The sequence shown here is derived from an EMBL/GenBank/DDBJ whole genome shotgun (WGS) entry which is preliminary data.</text>
</comment>
<dbReference type="AlphaFoldDB" id="A0A6A4NLA4"/>
<dbReference type="InterPro" id="IPR058668">
    <property type="entry name" value="NERD_dom"/>
</dbReference>
<accession>A0A6A4NLA4</accession>
<organism evidence="2 3">
    <name type="scientific">Lupinus albus</name>
    <name type="common">White lupine</name>
    <name type="synonym">Lupinus termis</name>
    <dbReference type="NCBI Taxonomy" id="3870"/>
    <lineage>
        <taxon>Eukaryota</taxon>
        <taxon>Viridiplantae</taxon>
        <taxon>Streptophyta</taxon>
        <taxon>Embryophyta</taxon>
        <taxon>Tracheophyta</taxon>
        <taxon>Spermatophyta</taxon>
        <taxon>Magnoliopsida</taxon>
        <taxon>eudicotyledons</taxon>
        <taxon>Gunneridae</taxon>
        <taxon>Pentapetalae</taxon>
        <taxon>rosids</taxon>
        <taxon>fabids</taxon>
        <taxon>Fabales</taxon>
        <taxon>Fabaceae</taxon>
        <taxon>Papilionoideae</taxon>
        <taxon>50 kb inversion clade</taxon>
        <taxon>genistoids sensu lato</taxon>
        <taxon>core genistoids</taxon>
        <taxon>Genisteae</taxon>
        <taxon>Lupinus</taxon>
    </lineage>
</organism>
<keyword evidence="3" id="KW-1185">Reference proteome</keyword>
<feature type="domain" description="NERD" evidence="1">
    <location>
        <begin position="43"/>
        <end position="77"/>
    </location>
</feature>
<dbReference type="OrthoDB" id="1554805at2759"/>
<dbReference type="Proteomes" id="UP000447434">
    <property type="component" value="Chromosome 22"/>
</dbReference>
<evidence type="ECO:0000313" key="3">
    <source>
        <dbReference type="Proteomes" id="UP000447434"/>
    </source>
</evidence>
<proteinExistence type="predicted"/>
<name>A0A6A4NLA4_LUPAL</name>
<evidence type="ECO:0000259" key="1">
    <source>
        <dbReference type="Pfam" id="PF25980"/>
    </source>
</evidence>
<dbReference type="InterPro" id="IPR045894">
    <property type="entry name" value="At5g08430-like"/>
</dbReference>
<dbReference type="PANTHER" id="PTHR46851:SF11">
    <property type="entry name" value="GYF DOMAIN-CONTAINING PROTEIN"/>
    <property type="match status" value="1"/>
</dbReference>